<gene>
    <name evidence="2" type="ORF">NBRC116591_35570</name>
</gene>
<keyword evidence="1" id="KW-0175">Coiled coil</keyword>
<feature type="coiled-coil region" evidence="1">
    <location>
        <begin position="199"/>
        <end position="248"/>
    </location>
</feature>
<dbReference type="EMBL" id="BAABWN010000014">
    <property type="protein sequence ID" value="GAA6169746.1"/>
    <property type="molecule type" value="Genomic_DNA"/>
</dbReference>
<evidence type="ECO:0000313" key="2">
    <source>
        <dbReference type="EMBL" id="GAA6169746.1"/>
    </source>
</evidence>
<organism evidence="2 3">
    <name type="scientific">Sessilibacter corallicola</name>
    <dbReference type="NCBI Taxonomy" id="2904075"/>
    <lineage>
        <taxon>Bacteria</taxon>
        <taxon>Pseudomonadati</taxon>
        <taxon>Pseudomonadota</taxon>
        <taxon>Gammaproteobacteria</taxon>
        <taxon>Cellvibrionales</taxon>
        <taxon>Cellvibrionaceae</taxon>
        <taxon>Sessilibacter</taxon>
    </lineage>
</organism>
<dbReference type="Proteomes" id="UP001465153">
    <property type="component" value="Unassembled WGS sequence"/>
</dbReference>
<evidence type="ECO:0000256" key="1">
    <source>
        <dbReference type="SAM" id="Coils"/>
    </source>
</evidence>
<keyword evidence="3" id="KW-1185">Reference proteome</keyword>
<dbReference type="RefSeq" id="WP_233089985.1">
    <property type="nucleotide sequence ID" value="NZ_BAABWN010000014.1"/>
</dbReference>
<accession>A0ABQ0ADM6</accession>
<protein>
    <submittedName>
        <fullName evidence="2">Uncharacterized protein</fullName>
    </submittedName>
</protein>
<sequence length="467" mass="53204">MNHSIVENAQAVVFMKDNKVQREMLFSEFEAVLDSFIPLPELAQSQSTAVYLEINPQLLIEAAVFFRINFDREGFPDKSWNVPLSQLVESAAHGPDLGAGPIKLSCYTQCSLPWLQRSLWDPDMTPGVNNFAALKKVIAKNRLGLTYVPQAPVQPNPIAVQPIQENIPTLNAVDERRYEKSSILEIEDELREKYQKSFRNRLANTLKKQRLQLATLKNRHQQRIDQLNLEHQRRVDLHKSEIESLKTDLAAQERFVSELKLTIDNQSLKMANVREYFEEKLKSVKNVGDEQISILNRHFEVESETKIQAATKDLKEQLQMREIELMYLSEHQKNLADELAQAQRERDKLQEDKSKDVLQDIVDAGISFVAYQTGLGHLNVSKDEIASYMSNPDEFAAQKCGVSLPTYKAWLAHFKTPTCQALQKDGSVCGVPITRVTSPLDFHPGESDRCSDHCHNNVIKLNAVNNK</sequence>
<evidence type="ECO:0000313" key="3">
    <source>
        <dbReference type="Proteomes" id="UP001465153"/>
    </source>
</evidence>
<name>A0ABQ0ADM6_9GAMM</name>
<reference evidence="2 3" key="1">
    <citation type="submission" date="2024-04" db="EMBL/GenBank/DDBJ databases">
        <title>Draft genome sequence of Sessilibacter corallicola NBRC 116591.</title>
        <authorList>
            <person name="Miyakawa T."/>
            <person name="Kusuya Y."/>
            <person name="Miura T."/>
        </authorList>
    </citation>
    <scope>NUCLEOTIDE SEQUENCE [LARGE SCALE GENOMIC DNA]</scope>
    <source>
        <strain evidence="2 3">KU-00831-HH</strain>
    </source>
</reference>
<feature type="coiled-coil region" evidence="1">
    <location>
        <begin position="325"/>
        <end position="359"/>
    </location>
</feature>
<comment type="caution">
    <text evidence="2">The sequence shown here is derived from an EMBL/GenBank/DDBJ whole genome shotgun (WGS) entry which is preliminary data.</text>
</comment>
<proteinExistence type="predicted"/>